<gene>
    <name evidence="2" type="ORF">SAMN05421813_11310</name>
</gene>
<dbReference type="EMBL" id="FNHH01000013">
    <property type="protein sequence ID" value="SDM46749.1"/>
    <property type="molecule type" value="Genomic_DNA"/>
</dbReference>
<dbReference type="InterPro" id="IPR041682">
    <property type="entry name" value="AAA_14"/>
</dbReference>
<dbReference type="InterPro" id="IPR027417">
    <property type="entry name" value="P-loop_NTPase"/>
</dbReference>
<accession>A0A1G9TG34</accession>
<evidence type="ECO:0000313" key="2">
    <source>
        <dbReference type="EMBL" id="SDM46749.1"/>
    </source>
</evidence>
<dbReference type="OrthoDB" id="9778168at2"/>
<name>A0A1G9TG34_9SPHI</name>
<dbReference type="AlphaFoldDB" id="A0A1G9TG34"/>
<evidence type="ECO:0000313" key="3">
    <source>
        <dbReference type="Proteomes" id="UP000199226"/>
    </source>
</evidence>
<dbReference type="SMART" id="SM00382">
    <property type="entry name" value="AAA"/>
    <property type="match status" value="1"/>
</dbReference>
<dbReference type="InterPro" id="IPR003593">
    <property type="entry name" value="AAA+_ATPase"/>
</dbReference>
<dbReference type="RefSeq" id="WP_090704730.1">
    <property type="nucleotide sequence ID" value="NZ_FNHH01000013.1"/>
</dbReference>
<dbReference type="Pfam" id="PF13173">
    <property type="entry name" value="AAA_14"/>
    <property type="match status" value="1"/>
</dbReference>
<reference evidence="3" key="1">
    <citation type="submission" date="2016-10" db="EMBL/GenBank/DDBJ databases">
        <authorList>
            <person name="Varghese N."/>
            <person name="Submissions S."/>
        </authorList>
    </citation>
    <scope>NUCLEOTIDE SEQUENCE [LARGE SCALE GENOMIC DNA]</scope>
    <source>
        <strain evidence="3">DSM 24536</strain>
    </source>
</reference>
<keyword evidence="3" id="KW-1185">Reference proteome</keyword>
<dbReference type="SUPFAM" id="SSF52540">
    <property type="entry name" value="P-loop containing nucleoside triphosphate hydrolases"/>
    <property type="match status" value="1"/>
</dbReference>
<sequence length="390" mass="44440">MIKRLAAKEISVLLKEFPAIALLGPRQVGKTTLAKDLVKKQKKEILYFDLESDSDAAKLQDPEYIFDQYKDHCIILDEVQRAPKLFAQLRPIIDSYRKPGRFILTGSASPDLIKGVSESLAGRIAFIELAPINLLEAKKSSISQDQHWFRGGFPLALLAKTEQAFIRWTENFIRTYIERDLSQLFGVALQEKLIRNFWHMLAANNGSIWNAEVYARSLGISAPTIKRYLDFLEGAFLIRQLPAWFVNTNKRLVKSPKIYLRDSGLLHVMNRVRTSAELPLNIGVGASWEGYVIEQIFQLKPDHLDLYFYRTHHGAECDVLLVNGIKPVLALEIKYSSSPVLTKGFYSVMEDLRLDQGWVIIPSGKPFKINGKVECSNLTYFLTDKLQNLH</sequence>
<proteinExistence type="predicted"/>
<dbReference type="STRING" id="990371.SAMN05421813_11310"/>
<dbReference type="PANTHER" id="PTHR43566:SF2">
    <property type="entry name" value="DUF4143 DOMAIN-CONTAINING PROTEIN"/>
    <property type="match status" value="1"/>
</dbReference>
<evidence type="ECO:0000259" key="1">
    <source>
        <dbReference type="SMART" id="SM00382"/>
    </source>
</evidence>
<organism evidence="2 3">
    <name type="scientific">Daejeonella rubra</name>
    <dbReference type="NCBI Taxonomy" id="990371"/>
    <lineage>
        <taxon>Bacteria</taxon>
        <taxon>Pseudomonadati</taxon>
        <taxon>Bacteroidota</taxon>
        <taxon>Sphingobacteriia</taxon>
        <taxon>Sphingobacteriales</taxon>
        <taxon>Sphingobacteriaceae</taxon>
        <taxon>Daejeonella</taxon>
    </lineage>
</organism>
<dbReference type="Proteomes" id="UP000199226">
    <property type="component" value="Unassembled WGS sequence"/>
</dbReference>
<dbReference type="PANTHER" id="PTHR43566">
    <property type="entry name" value="CONSERVED PROTEIN"/>
    <property type="match status" value="1"/>
</dbReference>
<dbReference type="Gene3D" id="3.40.50.300">
    <property type="entry name" value="P-loop containing nucleotide triphosphate hydrolases"/>
    <property type="match status" value="1"/>
</dbReference>
<protein>
    <recommendedName>
        <fullName evidence="1">AAA+ ATPase domain-containing protein</fullName>
    </recommendedName>
</protein>
<dbReference type="Pfam" id="PF13635">
    <property type="entry name" value="DUF4143"/>
    <property type="match status" value="1"/>
</dbReference>
<dbReference type="InterPro" id="IPR025420">
    <property type="entry name" value="DUF4143"/>
</dbReference>
<feature type="domain" description="AAA+ ATPase" evidence="1">
    <location>
        <begin position="16"/>
        <end position="131"/>
    </location>
</feature>